<evidence type="ECO:0000259" key="16">
    <source>
        <dbReference type="Pfam" id="PF07715"/>
    </source>
</evidence>
<evidence type="ECO:0000313" key="18">
    <source>
        <dbReference type="Proteomes" id="UP001177769"/>
    </source>
</evidence>
<evidence type="ECO:0000313" key="17">
    <source>
        <dbReference type="EMBL" id="WIT11890.1"/>
    </source>
</evidence>
<evidence type="ECO:0000256" key="12">
    <source>
        <dbReference type="RuleBase" id="RU003357"/>
    </source>
</evidence>
<protein>
    <submittedName>
        <fullName evidence="17">TonB-dependent receptor</fullName>
    </submittedName>
</protein>
<reference evidence="17" key="1">
    <citation type="submission" date="2023-01" db="EMBL/GenBank/DDBJ databases">
        <title>Whole genome sequence of Paucibacter sp. S2-9 isolated from pond sediment.</title>
        <authorList>
            <person name="Jung J.Y."/>
        </authorList>
    </citation>
    <scope>NUCLEOTIDE SEQUENCE</scope>
    <source>
        <strain evidence="17">S2-9</strain>
    </source>
</reference>
<comment type="subcellular location">
    <subcellularLocation>
        <location evidence="1 11">Cell outer membrane</location>
        <topology evidence="1 11">Multi-pass membrane protein</topology>
    </subcellularLocation>
</comment>
<dbReference type="GO" id="GO:0009279">
    <property type="term" value="C:cell outer membrane"/>
    <property type="evidence" value="ECO:0007669"/>
    <property type="project" value="UniProtKB-SubCell"/>
</dbReference>
<dbReference type="InterPro" id="IPR039426">
    <property type="entry name" value="TonB-dep_rcpt-like"/>
</dbReference>
<evidence type="ECO:0000256" key="7">
    <source>
        <dbReference type="ARBA" id="ARBA00023077"/>
    </source>
</evidence>
<feature type="signal peptide" evidence="14">
    <location>
        <begin position="1"/>
        <end position="23"/>
    </location>
</feature>
<keyword evidence="8 11" id="KW-0472">Membrane</keyword>
<evidence type="ECO:0000256" key="3">
    <source>
        <dbReference type="ARBA" id="ARBA00022448"/>
    </source>
</evidence>
<keyword evidence="10 11" id="KW-0998">Cell outer membrane</keyword>
<feature type="chain" id="PRO_5041736220" evidence="14">
    <location>
        <begin position="24"/>
        <end position="731"/>
    </location>
</feature>
<keyword evidence="5 11" id="KW-0812">Transmembrane</keyword>
<evidence type="ECO:0000256" key="4">
    <source>
        <dbReference type="ARBA" id="ARBA00022452"/>
    </source>
</evidence>
<evidence type="ECO:0000256" key="10">
    <source>
        <dbReference type="ARBA" id="ARBA00023237"/>
    </source>
</evidence>
<dbReference type="InterPro" id="IPR037066">
    <property type="entry name" value="Plug_dom_sf"/>
</dbReference>
<evidence type="ECO:0000259" key="15">
    <source>
        <dbReference type="Pfam" id="PF00593"/>
    </source>
</evidence>
<dbReference type="CDD" id="cd01347">
    <property type="entry name" value="ligand_gated_channel"/>
    <property type="match status" value="1"/>
</dbReference>
<comment type="similarity">
    <text evidence="2 11 12">Belongs to the TonB-dependent receptor family.</text>
</comment>
<keyword evidence="6 14" id="KW-0732">Signal</keyword>
<evidence type="ECO:0000256" key="8">
    <source>
        <dbReference type="ARBA" id="ARBA00023136"/>
    </source>
</evidence>
<evidence type="ECO:0000256" key="5">
    <source>
        <dbReference type="ARBA" id="ARBA00022692"/>
    </source>
</evidence>
<dbReference type="KEGG" id="pais:PFX98_23950"/>
<name>A0AA95NCW5_9BURK</name>
<dbReference type="RefSeq" id="WP_285232974.1">
    <property type="nucleotide sequence ID" value="NZ_CP116346.1"/>
</dbReference>
<feature type="domain" description="TonB-dependent receptor plug" evidence="16">
    <location>
        <begin position="59"/>
        <end position="151"/>
    </location>
</feature>
<feature type="region of interest" description="Disordered" evidence="13">
    <location>
        <begin position="22"/>
        <end position="58"/>
    </location>
</feature>
<dbReference type="InterPro" id="IPR012910">
    <property type="entry name" value="Plug_dom"/>
</dbReference>
<dbReference type="InterPro" id="IPR036942">
    <property type="entry name" value="Beta-barrel_TonB_sf"/>
</dbReference>
<accession>A0AA95NCW5</accession>
<keyword evidence="4 11" id="KW-1134">Transmembrane beta strand</keyword>
<sequence>MRAFVLSAVAAATLALCASPARAQDLPPGVGEPQQRPAGAKLDRVEITSSRQSDTDLRRKATVAKQIYGREEMDKYGDTNVADVLKRLPGVDLAGGAPRMRGLGAGYTLILINGDPAPPGFQLDQLSPAQVERIEVTKGPTADQSAQAVAGAINIILKDAPRVTQRDLRLGVGYSAVRPTPSATFTFGETLGPLALSLPVSAFEWRSQNEATLARTMPGTDGKPASSVQHQLQPVWGHGFNSAPRVNWRLSDEETLSLQGFAQRGNWNNRQLYRNEAVTPNASIDDDAYSHGIWQNLRANAQYVNRFSDSQRVELKAGAGDSKSIFDTQTYRAGADQRHTVGDNHDRSLTQAGKYAQLLGDAHSLTLGWDLEWRKRNEERTVTELGRPQLPEFDGQPFGARIQRQALFVQDEWELSPQWSTYLGLRGERIATESVGLGEEVRNTSRVITPVWHLNYKLDAKGRDLIRASLTRSYKAPDLNALLARPALSSLFPDAGMANTELAPDRVGNPGLKPELATGLDIAFEKYLAGGGMISVGGFYRHVNELIRSVTTLETVSWSPVQRYVSRPVNFSKAQSMGLELEMKGRAGELLPALFDPKLALNLRAALNFYHSRVDAVLGPNNRLDSQQPWSANLGFDYRVSGLPLNMGASLAYTPGYATQQTAVQALEITRTRSLDMFAQWAFSRQLSLRVSANNFAPVQTRSATLLASGYGSTSTREGRGWFGVNLEMKL</sequence>
<gene>
    <name evidence="17" type="ORF">PFX98_23950</name>
</gene>
<dbReference type="SUPFAM" id="SSF56935">
    <property type="entry name" value="Porins"/>
    <property type="match status" value="1"/>
</dbReference>
<keyword evidence="18" id="KW-1185">Reference proteome</keyword>
<dbReference type="PANTHER" id="PTHR30069:SF29">
    <property type="entry name" value="HEMOGLOBIN AND HEMOGLOBIN-HAPTOGLOBIN-BINDING PROTEIN 1-RELATED"/>
    <property type="match status" value="1"/>
</dbReference>
<evidence type="ECO:0000256" key="11">
    <source>
        <dbReference type="PROSITE-ProRule" id="PRU01360"/>
    </source>
</evidence>
<dbReference type="EMBL" id="CP116346">
    <property type="protein sequence ID" value="WIT11890.1"/>
    <property type="molecule type" value="Genomic_DNA"/>
</dbReference>
<keyword evidence="7 12" id="KW-0798">TonB box</keyword>
<dbReference type="Pfam" id="PF00593">
    <property type="entry name" value="TonB_dep_Rec_b-barrel"/>
    <property type="match status" value="1"/>
</dbReference>
<dbReference type="GO" id="GO:0044718">
    <property type="term" value="P:siderophore transmembrane transport"/>
    <property type="evidence" value="ECO:0007669"/>
    <property type="project" value="TreeGrafter"/>
</dbReference>
<dbReference type="GO" id="GO:0015344">
    <property type="term" value="F:siderophore uptake transmembrane transporter activity"/>
    <property type="evidence" value="ECO:0007669"/>
    <property type="project" value="TreeGrafter"/>
</dbReference>
<dbReference type="InterPro" id="IPR000531">
    <property type="entry name" value="Beta-barrel_TonB"/>
</dbReference>
<evidence type="ECO:0000256" key="1">
    <source>
        <dbReference type="ARBA" id="ARBA00004571"/>
    </source>
</evidence>
<evidence type="ECO:0000256" key="13">
    <source>
        <dbReference type="SAM" id="MobiDB-lite"/>
    </source>
</evidence>
<dbReference type="PANTHER" id="PTHR30069">
    <property type="entry name" value="TONB-DEPENDENT OUTER MEMBRANE RECEPTOR"/>
    <property type="match status" value="1"/>
</dbReference>
<proteinExistence type="inferred from homology"/>
<dbReference type="Gene3D" id="2.40.170.20">
    <property type="entry name" value="TonB-dependent receptor, beta-barrel domain"/>
    <property type="match status" value="1"/>
</dbReference>
<evidence type="ECO:0000256" key="14">
    <source>
        <dbReference type="SAM" id="SignalP"/>
    </source>
</evidence>
<feature type="domain" description="TonB-dependent receptor-like beta-barrel" evidence="15">
    <location>
        <begin position="263"/>
        <end position="695"/>
    </location>
</feature>
<dbReference type="Proteomes" id="UP001177769">
    <property type="component" value="Chromosome"/>
</dbReference>
<keyword evidence="3 11" id="KW-0813">Transport</keyword>
<dbReference type="Gene3D" id="2.170.130.10">
    <property type="entry name" value="TonB-dependent receptor, plug domain"/>
    <property type="match status" value="1"/>
</dbReference>
<evidence type="ECO:0000256" key="9">
    <source>
        <dbReference type="ARBA" id="ARBA00023170"/>
    </source>
</evidence>
<evidence type="ECO:0000256" key="2">
    <source>
        <dbReference type="ARBA" id="ARBA00009810"/>
    </source>
</evidence>
<dbReference type="PROSITE" id="PS52016">
    <property type="entry name" value="TONB_DEPENDENT_REC_3"/>
    <property type="match status" value="1"/>
</dbReference>
<evidence type="ECO:0000256" key="6">
    <source>
        <dbReference type="ARBA" id="ARBA00022729"/>
    </source>
</evidence>
<dbReference type="AlphaFoldDB" id="A0AA95NCW5"/>
<organism evidence="17 18">
    <name type="scientific">Paucibacter sediminis</name>
    <dbReference type="NCBI Taxonomy" id="3019553"/>
    <lineage>
        <taxon>Bacteria</taxon>
        <taxon>Pseudomonadati</taxon>
        <taxon>Pseudomonadota</taxon>
        <taxon>Betaproteobacteria</taxon>
        <taxon>Burkholderiales</taxon>
        <taxon>Sphaerotilaceae</taxon>
        <taxon>Roseateles</taxon>
    </lineage>
</organism>
<dbReference type="Pfam" id="PF07715">
    <property type="entry name" value="Plug"/>
    <property type="match status" value="1"/>
</dbReference>
<keyword evidence="9 17" id="KW-0675">Receptor</keyword>